<keyword evidence="6" id="KW-1185">Reference proteome</keyword>
<protein>
    <submittedName>
        <fullName evidence="5">TetR/AcrR family transcriptional regulator</fullName>
    </submittedName>
</protein>
<feature type="region of interest" description="Disordered" evidence="3">
    <location>
        <begin position="1"/>
        <end position="58"/>
    </location>
</feature>
<dbReference type="Proteomes" id="UP001238467">
    <property type="component" value="Unassembled WGS sequence"/>
</dbReference>
<feature type="DNA-binding region" description="H-T-H motif" evidence="2">
    <location>
        <begin position="86"/>
        <end position="105"/>
    </location>
</feature>
<keyword evidence="1 2" id="KW-0238">DNA-binding</keyword>
<dbReference type="PROSITE" id="PS01081">
    <property type="entry name" value="HTH_TETR_1"/>
    <property type="match status" value="1"/>
</dbReference>
<dbReference type="SUPFAM" id="SSF48498">
    <property type="entry name" value="Tetracyclin repressor-like, C-terminal domain"/>
    <property type="match status" value="1"/>
</dbReference>
<comment type="caution">
    <text evidence="5">The sequence shown here is derived from an EMBL/GenBank/DDBJ whole genome shotgun (WGS) entry which is preliminary data.</text>
</comment>
<evidence type="ECO:0000313" key="5">
    <source>
        <dbReference type="EMBL" id="MDQ0346771.1"/>
    </source>
</evidence>
<dbReference type="Pfam" id="PF00440">
    <property type="entry name" value="TetR_N"/>
    <property type="match status" value="1"/>
</dbReference>
<dbReference type="Gene3D" id="1.10.10.60">
    <property type="entry name" value="Homeodomain-like"/>
    <property type="match status" value="1"/>
</dbReference>
<evidence type="ECO:0000313" key="6">
    <source>
        <dbReference type="Proteomes" id="UP001238467"/>
    </source>
</evidence>
<dbReference type="PRINTS" id="PR00455">
    <property type="entry name" value="HTHTETR"/>
</dbReference>
<evidence type="ECO:0000256" key="3">
    <source>
        <dbReference type="SAM" id="MobiDB-lite"/>
    </source>
</evidence>
<dbReference type="PANTHER" id="PTHR30328:SF54">
    <property type="entry name" value="HTH-TYPE TRANSCRIPTIONAL REPRESSOR SCO4008"/>
    <property type="match status" value="1"/>
</dbReference>
<dbReference type="PROSITE" id="PS50977">
    <property type="entry name" value="HTH_TETR_2"/>
    <property type="match status" value="1"/>
</dbReference>
<dbReference type="Pfam" id="PF08362">
    <property type="entry name" value="TetR_C_3"/>
    <property type="match status" value="1"/>
</dbReference>
<dbReference type="InterPro" id="IPR013573">
    <property type="entry name" value="Tscrpt_reg_YcdC_C"/>
</dbReference>
<dbReference type="InterPro" id="IPR036271">
    <property type="entry name" value="Tet_transcr_reg_TetR-rel_C_sf"/>
</dbReference>
<reference evidence="5 6" key="1">
    <citation type="submission" date="2023-07" db="EMBL/GenBank/DDBJ databases">
        <title>Genomic Encyclopedia of Type Strains, Phase IV (KMG-IV): sequencing the most valuable type-strain genomes for metagenomic binning, comparative biology and taxonomic classification.</title>
        <authorList>
            <person name="Goeker M."/>
        </authorList>
    </citation>
    <scope>NUCLEOTIDE SEQUENCE [LARGE SCALE GENOMIC DNA]</scope>
    <source>
        <strain evidence="5 6">DSM 1277</strain>
    </source>
</reference>
<evidence type="ECO:0000259" key="4">
    <source>
        <dbReference type="PROSITE" id="PS50977"/>
    </source>
</evidence>
<dbReference type="NCBIfam" id="NF011584">
    <property type="entry name" value="PRK15008.1"/>
    <property type="match status" value="1"/>
</dbReference>
<dbReference type="InterPro" id="IPR001647">
    <property type="entry name" value="HTH_TetR"/>
</dbReference>
<accession>A0ABU0DED6</accession>
<dbReference type="EMBL" id="JAUSUH010000002">
    <property type="protein sequence ID" value="MDQ0346771.1"/>
    <property type="molecule type" value="Genomic_DNA"/>
</dbReference>
<dbReference type="Gene3D" id="1.10.357.10">
    <property type="entry name" value="Tetracycline Repressor, domain 2"/>
    <property type="match status" value="1"/>
</dbReference>
<organism evidence="5 6">
    <name type="scientific">Ancylobacter vacuolatus</name>
    <dbReference type="NCBI Taxonomy" id="223389"/>
    <lineage>
        <taxon>Bacteria</taxon>
        <taxon>Pseudomonadati</taxon>
        <taxon>Pseudomonadota</taxon>
        <taxon>Alphaproteobacteria</taxon>
        <taxon>Hyphomicrobiales</taxon>
        <taxon>Xanthobacteraceae</taxon>
        <taxon>Ancylobacter</taxon>
    </lineage>
</organism>
<dbReference type="InterPro" id="IPR009057">
    <property type="entry name" value="Homeodomain-like_sf"/>
</dbReference>
<proteinExistence type="predicted"/>
<feature type="compositionally biased region" description="Basic and acidic residues" evidence="3">
    <location>
        <begin position="34"/>
        <end position="52"/>
    </location>
</feature>
<evidence type="ECO:0000256" key="1">
    <source>
        <dbReference type="ARBA" id="ARBA00023125"/>
    </source>
</evidence>
<sequence length="258" mass="28676">MTAARSTVSPPRRTTRPAAARAALAADPAGARPEIPRTEIPRTETSRPDSPRTKTPHRLRRIAEKRTAILDAGLALFSRYGLHGTTVEQIARTAAVSKTNLFYYFASKEEVYVGVLSRLLDQWLDPLRALEVETDPVEGIRAYISRKIRFSRTHPEASRLFCLEVVQGAPLLRGELETALKQLVDAKTEVIAGWVAAGKLAPIDPHHLIFALWATTQHYADFAVQIDALLGRGLDEEAFVEEATRNVQRLILDGLRPR</sequence>
<evidence type="ECO:0000256" key="2">
    <source>
        <dbReference type="PROSITE-ProRule" id="PRU00335"/>
    </source>
</evidence>
<dbReference type="PANTHER" id="PTHR30328">
    <property type="entry name" value="TRANSCRIPTIONAL REPRESSOR"/>
    <property type="match status" value="1"/>
</dbReference>
<feature type="compositionally biased region" description="Low complexity" evidence="3">
    <location>
        <begin position="10"/>
        <end position="33"/>
    </location>
</feature>
<gene>
    <name evidence="5" type="ORF">J2S76_001188</name>
</gene>
<feature type="domain" description="HTH tetR-type" evidence="4">
    <location>
        <begin position="63"/>
        <end position="123"/>
    </location>
</feature>
<name>A0ABU0DED6_9HYPH</name>
<dbReference type="InterPro" id="IPR023772">
    <property type="entry name" value="DNA-bd_HTH_TetR-type_CS"/>
</dbReference>
<dbReference type="SUPFAM" id="SSF46689">
    <property type="entry name" value="Homeodomain-like"/>
    <property type="match status" value="1"/>
</dbReference>
<dbReference type="InterPro" id="IPR050109">
    <property type="entry name" value="HTH-type_TetR-like_transc_reg"/>
</dbReference>
<dbReference type="RefSeq" id="WP_307058441.1">
    <property type="nucleotide sequence ID" value="NZ_JAUSUH010000002.1"/>
</dbReference>